<dbReference type="SUPFAM" id="SSF55821">
    <property type="entry name" value="YrdC/RibB"/>
    <property type="match status" value="1"/>
</dbReference>
<keyword evidence="8" id="KW-0547">Nucleotide-binding</keyword>
<evidence type="ECO:0000256" key="4">
    <source>
        <dbReference type="ARBA" id="ARBA00022490"/>
    </source>
</evidence>
<evidence type="ECO:0000256" key="1">
    <source>
        <dbReference type="ARBA" id="ARBA00004496"/>
    </source>
</evidence>
<dbReference type="PANTHER" id="PTHR17490:SF16">
    <property type="entry name" value="THREONYLCARBAMOYL-AMP SYNTHASE"/>
    <property type="match status" value="1"/>
</dbReference>
<dbReference type="AlphaFoldDB" id="A0A9D2DCF8"/>
<dbReference type="EMBL" id="DXCC01000001">
    <property type="protein sequence ID" value="HIZ14304.1"/>
    <property type="molecule type" value="Genomic_DNA"/>
</dbReference>
<comment type="similarity">
    <text evidence="2">Belongs to the SUA5 family.</text>
</comment>
<protein>
    <recommendedName>
        <fullName evidence="10">L-threonylcarbamoyladenylate synthase</fullName>
        <ecNumber evidence="3">2.7.7.87</ecNumber>
    </recommendedName>
    <alternativeName>
        <fullName evidence="10">L-threonylcarbamoyladenylate synthase</fullName>
    </alternativeName>
</protein>
<reference evidence="13" key="2">
    <citation type="submission" date="2021-04" db="EMBL/GenBank/DDBJ databases">
        <authorList>
            <person name="Gilroy R."/>
        </authorList>
    </citation>
    <scope>NUCLEOTIDE SEQUENCE</scope>
    <source>
        <strain evidence="13">ChiHjej11B10-19426</strain>
    </source>
</reference>
<dbReference type="GO" id="GO:0000049">
    <property type="term" value="F:tRNA binding"/>
    <property type="evidence" value="ECO:0007669"/>
    <property type="project" value="TreeGrafter"/>
</dbReference>
<evidence type="ECO:0000313" key="13">
    <source>
        <dbReference type="EMBL" id="HIZ14304.1"/>
    </source>
</evidence>
<dbReference type="NCBIfam" id="TIGR00057">
    <property type="entry name" value="L-threonylcarbamoyladenylate synthase"/>
    <property type="match status" value="1"/>
</dbReference>
<gene>
    <name evidence="13" type="ORF">H9816_00070</name>
</gene>
<keyword evidence="5" id="KW-0808">Transferase</keyword>
<dbReference type="InterPro" id="IPR050156">
    <property type="entry name" value="TC-AMP_synthase_SUA5"/>
</dbReference>
<keyword evidence="9" id="KW-0067">ATP-binding</keyword>
<sequence>MQEAIERAVEVLRSGGVIVYPTDTVWGVGCDATNPEAVARVYALKRSENKKGMIVLVDSIGNVARYFRRVPPVAWDLLECADKPLTLILPGAVGVASNLIPEEGTLAVRVPDHAFCRKLVQRLGRPLVSTSANLSGGATPKRFEEIDPAILAGADHVVDPRWEGHPTRQASSIILLGEGGEVKIIRE</sequence>
<dbReference type="InterPro" id="IPR006070">
    <property type="entry name" value="Sua5-like_dom"/>
</dbReference>
<keyword evidence="4" id="KW-0963">Cytoplasm</keyword>
<proteinExistence type="inferred from homology"/>
<dbReference type="GO" id="GO:0003725">
    <property type="term" value="F:double-stranded RNA binding"/>
    <property type="evidence" value="ECO:0007669"/>
    <property type="project" value="InterPro"/>
</dbReference>
<evidence type="ECO:0000256" key="9">
    <source>
        <dbReference type="ARBA" id="ARBA00022840"/>
    </source>
</evidence>
<dbReference type="GO" id="GO:0005524">
    <property type="term" value="F:ATP binding"/>
    <property type="evidence" value="ECO:0007669"/>
    <property type="project" value="UniProtKB-KW"/>
</dbReference>
<dbReference type="GO" id="GO:0006450">
    <property type="term" value="P:regulation of translational fidelity"/>
    <property type="evidence" value="ECO:0007669"/>
    <property type="project" value="TreeGrafter"/>
</dbReference>
<dbReference type="Gene3D" id="3.90.870.10">
    <property type="entry name" value="DHBP synthase"/>
    <property type="match status" value="1"/>
</dbReference>
<evidence type="ECO:0000256" key="2">
    <source>
        <dbReference type="ARBA" id="ARBA00007663"/>
    </source>
</evidence>
<dbReference type="InterPro" id="IPR017945">
    <property type="entry name" value="DHBP_synth_RibB-like_a/b_dom"/>
</dbReference>
<dbReference type="PANTHER" id="PTHR17490">
    <property type="entry name" value="SUA5"/>
    <property type="match status" value="1"/>
</dbReference>
<comment type="subcellular location">
    <subcellularLocation>
        <location evidence="1">Cytoplasm</location>
    </subcellularLocation>
</comment>
<name>A0A9D2DCF8_9BACT</name>
<organism evidence="13 14">
    <name type="scientific">Candidatus Tidjanibacter faecipullorum</name>
    <dbReference type="NCBI Taxonomy" id="2838766"/>
    <lineage>
        <taxon>Bacteria</taxon>
        <taxon>Pseudomonadati</taxon>
        <taxon>Bacteroidota</taxon>
        <taxon>Bacteroidia</taxon>
        <taxon>Bacteroidales</taxon>
        <taxon>Rikenellaceae</taxon>
        <taxon>Tidjanibacter</taxon>
    </lineage>
</organism>
<evidence type="ECO:0000256" key="6">
    <source>
        <dbReference type="ARBA" id="ARBA00022694"/>
    </source>
</evidence>
<evidence type="ECO:0000256" key="7">
    <source>
        <dbReference type="ARBA" id="ARBA00022695"/>
    </source>
</evidence>
<accession>A0A9D2DCF8</accession>
<evidence type="ECO:0000259" key="12">
    <source>
        <dbReference type="PROSITE" id="PS51163"/>
    </source>
</evidence>
<comment type="catalytic activity">
    <reaction evidence="11">
        <text>L-threonine + hydrogencarbonate + ATP = L-threonylcarbamoyladenylate + diphosphate + H2O</text>
        <dbReference type="Rhea" id="RHEA:36407"/>
        <dbReference type="ChEBI" id="CHEBI:15377"/>
        <dbReference type="ChEBI" id="CHEBI:17544"/>
        <dbReference type="ChEBI" id="CHEBI:30616"/>
        <dbReference type="ChEBI" id="CHEBI:33019"/>
        <dbReference type="ChEBI" id="CHEBI:57926"/>
        <dbReference type="ChEBI" id="CHEBI:73682"/>
        <dbReference type="EC" id="2.7.7.87"/>
    </reaction>
</comment>
<evidence type="ECO:0000256" key="10">
    <source>
        <dbReference type="ARBA" id="ARBA00029774"/>
    </source>
</evidence>
<dbReference type="GO" id="GO:0061710">
    <property type="term" value="F:L-threonylcarbamoyladenylate synthase"/>
    <property type="evidence" value="ECO:0007669"/>
    <property type="project" value="UniProtKB-EC"/>
</dbReference>
<dbReference type="EC" id="2.7.7.87" evidence="3"/>
<keyword evidence="6" id="KW-0819">tRNA processing</keyword>
<evidence type="ECO:0000256" key="5">
    <source>
        <dbReference type="ARBA" id="ARBA00022679"/>
    </source>
</evidence>
<comment type="caution">
    <text evidence="13">The sequence shown here is derived from an EMBL/GenBank/DDBJ whole genome shotgun (WGS) entry which is preliminary data.</text>
</comment>
<dbReference type="GO" id="GO:0005737">
    <property type="term" value="C:cytoplasm"/>
    <property type="evidence" value="ECO:0007669"/>
    <property type="project" value="UniProtKB-SubCell"/>
</dbReference>
<feature type="domain" description="YrdC-like" evidence="12">
    <location>
        <begin position="2"/>
        <end position="187"/>
    </location>
</feature>
<evidence type="ECO:0000313" key="14">
    <source>
        <dbReference type="Proteomes" id="UP000824014"/>
    </source>
</evidence>
<evidence type="ECO:0000256" key="3">
    <source>
        <dbReference type="ARBA" id="ARBA00012584"/>
    </source>
</evidence>
<dbReference type="PROSITE" id="PS51163">
    <property type="entry name" value="YRDC"/>
    <property type="match status" value="1"/>
</dbReference>
<evidence type="ECO:0000256" key="8">
    <source>
        <dbReference type="ARBA" id="ARBA00022741"/>
    </source>
</evidence>
<dbReference type="GO" id="GO:0008033">
    <property type="term" value="P:tRNA processing"/>
    <property type="evidence" value="ECO:0007669"/>
    <property type="project" value="UniProtKB-KW"/>
</dbReference>
<dbReference type="Pfam" id="PF01300">
    <property type="entry name" value="Sua5_yciO_yrdC"/>
    <property type="match status" value="1"/>
</dbReference>
<reference evidence="13" key="1">
    <citation type="journal article" date="2021" name="PeerJ">
        <title>Extensive microbial diversity within the chicken gut microbiome revealed by metagenomics and culture.</title>
        <authorList>
            <person name="Gilroy R."/>
            <person name="Ravi A."/>
            <person name="Getino M."/>
            <person name="Pursley I."/>
            <person name="Horton D.L."/>
            <person name="Alikhan N.F."/>
            <person name="Baker D."/>
            <person name="Gharbi K."/>
            <person name="Hall N."/>
            <person name="Watson M."/>
            <person name="Adriaenssens E.M."/>
            <person name="Foster-Nyarko E."/>
            <person name="Jarju S."/>
            <person name="Secka A."/>
            <person name="Antonio M."/>
            <person name="Oren A."/>
            <person name="Chaudhuri R.R."/>
            <person name="La Ragione R."/>
            <person name="Hildebrand F."/>
            <person name="Pallen M.J."/>
        </authorList>
    </citation>
    <scope>NUCLEOTIDE SEQUENCE</scope>
    <source>
        <strain evidence="13">ChiHjej11B10-19426</strain>
    </source>
</reference>
<dbReference type="Proteomes" id="UP000824014">
    <property type="component" value="Unassembled WGS sequence"/>
</dbReference>
<evidence type="ECO:0000256" key="11">
    <source>
        <dbReference type="ARBA" id="ARBA00048366"/>
    </source>
</evidence>
<keyword evidence="7" id="KW-0548">Nucleotidyltransferase</keyword>